<protein>
    <submittedName>
        <fullName evidence="2">Uncharacterized protein</fullName>
    </submittedName>
</protein>
<dbReference type="VEuPathDB" id="FungiDB:BO82DRAFT_415838"/>
<keyword evidence="3" id="KW-1185">Reference proteome</keyword>
<sequence>MVQVTQQRYDSCDETSSAQISTITTRSHHLQQLHPVTVILPPSLHELTIKAMSTDAILDPMSDATFIVFVLGLIHFTRGATEHWLRRHVFHNRVWSGVSLSVFSIFLITLIVYGYMIYMLDWNFDDNLAAEDGIGERQPFTARLSALQGLHEIFFRGYISDVDMMLWLQDRGNRYELALIWFAWMYIAMFIWLLAREGFFL</sequence>
<feature type="transmembrane region" description="Helical" evidence="1">
    <location>
        <begin position="94"/>
        <end position="118"/>
    </location>
</feature>
<evidence type="ECO:0000313" key="3">
    <source>
        <dbReference type="Proteomes" id="UP000248340"/>
    </source>
</evidence>
<keyword evidence="1" id="KW-0812">Transmembrane</keyword>
<keyword evidence="1" id="KW-0472">Membrane</keyword>
<reference evidence="2 3" key="1">
    <citation type="submission" date="2016-12" db="EMBL/GenBank/DDBJ databases">
        <title>The genomes of Aspergillus section Nigri reveals drivers in fungal speciation.</title>
        <authorList>
            <consortium name="DOE Joint Genome Institute"/>
            <person name="Vesth T.C."/>
            <person name="Nybo J."/>
            <person name="Theobald S."/>
            <person name="Brandl J."/>
            <person name="Frisvad J.C."/>
            <person name="Nielsen K.F."/>
            <person name="Lyhne E.K."/>
            <person name="Kogle M.E."/>
            <person name="Kuo A."/>
            <person name="Riley R."/>
            <person name="Clum A."/>
            <person name="Nolan M."/>
            <person name="Lipzen A."/>
            <person name="Salamov A."/>
            <person name="Henrissat B."/>
            <person name="Wiebenga A."/>
            <person name="De Vries R.P."/>
            <person name="Grigoriev I.V."/>
            <person name="Mortensen U.H."/>
            <person name="Andersen M.R."/>
            <person name="Baker S.E."/>
        </authorList>
    </citation>
    <scope>NUCLEOTIDE SEQUENCE [LARGE SCALE GENOMIC DNA]</scope>
    <source>
        <strain evidence="2 3">CBS 121591</strain>
    </source>
</reference>
<organism evidence="2 3">
    <name type="scientific">Aspergillus uvarum CBS 121591</name>
    <dbReference type="NCBI Taxonomy" id="1448315"/>
    <lineage>
        <taxon>Eukaryota</taxon>
        <taxon>Fungi</taxon>
        <taxon>Dikarya</taxon>
        <taxon>Ascomycota</taxon>
        <taxon>Pezizomycotina</taxon>
        <taxon>Eurotiomycetes</taxon>
        <taxon>Eurotiomycetidae</taxon>
        <taxon>Eurotiales</taxon>
        <taxon>Aspergillaceae</taxon>
        <taxon>Aspergillus</taxon>
        <taxon>Aspergillus subgen. Circumdati</taxon>
    </lineage>
</organism>
<evidence type="ECO:0000256" key="1">
    <source>
        <dbReference type="SAM" id="Phobius"/>
    </source>
</evidence>
<proteinExistence type="predicted"/>
<dbReference type="EMBL" id="KZ821703">
    <property type="protein sequence ID" value="PYH81237.1"/>
    <property type="molecule type" value="Genomic_DNA"/>
</dbReference>
<feature type="transmembrane region" description="Helical" evidence="1">
    <location>
        <begin position="175"/>
        <end position="195"/>
    </location>
</feature>
<gene>
    <name evidence="2" type="ORF">BO82DRAFT_415838</name>
</gene>
<dbReference type="RefSeq" id="XP_025491437.1">
    <property type="nucleotide sequence ID" value="XM_025639968.1"/>
</dbReference>
<keyword evidence="1" id="KW-1133">Transmembrane helix</keyword>
<accession>A0A319CCZ9</accession>
<dbReference type="OrthoDB" id="10340352at2759"/>
<dbReference type="Proteomes" id="UP000248340">
    <property type="component" value="Unassembled WGS sequence"/>
</dbReference>
<evidence type="ECO:0000313" key="2">
    <source>
        <dbReference type="EMBL" id="PYH81237.1"/>
    </source>
</evidence>
<dbReference type="GeneID" id="37142710"/>
<dbReference type="AlphaFoldDB" id="A0A319CCZ9"/>
<name>A0A319CCZ9_9EURO</name>